<dbReference type="EMBL" id="CP018632">
    <property type="protein sequence ID" value="ASJ71310.1"/>
    <property type="molecule type" value="Genomic_DNA"/>
</dbReference>
<proteinExistence type="predicted"/>
<feature type="transmembrane region" description="Helical" evidence="1">
    <location>
        <begin position="460"/>
        <end position="484"/>
    </location>
</feature>
<organism evidence="3 4">
    <name type="scientific">Granulosicoccus antarcticus IMCC3135</name>
    <dbReference type="NCBI Taxonomy" id="1192854"/>
    <lineage>
        <taxon>Bacteria</taxon>
        <taxon>Pseudomonadati</taxon>
        <taxon>Pseudomonadota</taxon>
        <taxon>Gammaproteobacteria</taxon>
        <taxon>Chromatiales</taxon>
        <taxon>Granulosicoccaceae</taxon>
        <taxon>Granulosicoccus</taxon>
    </lineage>
</organism>
<dbReference type="InterPro" id="IPR002823">
    <property type="entry name" value="DUF112_TM"/>
</dbReference>
<keyword evidence="1" id="KW-0812">Transmembrane</keyword>
<feature type="transmembrane region" description="Helical" evidence="1">
    <location>
        <begin position="254"/>
        <end position="278"/>
    </location>
</feature>
<dbReference type="RefSeq" id="WP_088916765.1">
    <property type="nucleotide sequence ID" value="NZ_CP018632.1"/>
</dbReference>
<feature type="transmembrane region" description="Helical" evidence="1">
    <location>
        <begin position="164"/>
        <end position="184"/>
    </location>
</feature>
<dbReference type="Proteomes" id="UP000250079">
    <property type="component" value="Chromosome"/>
</dbReference>
<feature type="transmembrane region" description="Helical" evidence="1">
    <location>
        <begin position="327"/>
        <end position="347"/>
    </location>
</feature>
<sequence length="492" mass="51578">MQDLYLALALIFNVQGITALVSGVVIGTFVGAMPGLGTVVALAMMLPLTFALDSGPAIVLLLSVYVSSVYGGSISAILINVPGTPQSAATVLDGYPMAQQGKADRALGWATGASVFGGIFSVIILMVAAPPLSQVAIKFGSIEILALIIFSMTTIAWVSQGNTVKGLIAALLGLFLSTVGQDAFTGSSRFDFDYFELTAGFHVVPILIGVFALSEVLHQTCTGDKTASLVPSKIGFSFPSWQEWKSRKMPLIRASAIGSFIGILPGVGAVTAAFVSYADGKRSSPNRENFGKGEPDGLIASEASNNAVTGGALVPTLALGIPGDGGTAVLIGALIIHGVTPGVRLYVDEPVLVNMMFMALLFANLLILLVGALSAQLFTRVLRIPASILMPMVVMLSLVGAYTVRSSVMDIFIAIIAGGIGLLMRYGGYQLAPVVIGFVLGKPFEESLRRGLLLSDGNVWLFFQKPIFTFFIGLTAIALLLPLVSSLRKRKR</sequence>
<evidence type="ECO:0000256" key="1">
    <source>
        <dbReference type="SAM" id="Phobius"/>
    </source>
</evidence>
<feature type="transmembrane region" description="Helical" evidence="1">
    <location>
        <begin position="411"/>
        <end position="440"/>
    </location>
</feature>
<feature type="domain" description="DUF112" evidence="2">
    <location>
        <begin position="18"/>
        <end position="436"/>
    </location>
</feature>
<dbReference type="AlphaFoldDB" id="A0A2Z2NRE0"/>
<keyword evidence="1" id="KW-0472">Membrane</keyword>
<gene>
    <name evidence="3" type="ORF">IMCC3135_05990</name>
</gene>
<keyword evidence="1" id="KW-1133">Transmembrane helix</keyword>
<dbReference type="KEGG" id="gai:IMCC3135_05990"/>
<dbReference type="OrthoDB" id="9781349at2"/>
<evidence type="ECO:0000313" key="4">
    <source>
        <dbReference type="Proteomes" id="UP000250079"/>
    </source>
</evidence>
<feature type="transmembrane region" description="Helical" evidence="1">
    <location>
        <begin position="135"/>
        <end position="158"/>
    </location>
</feature>
<feature type="transmembrane region" description="Helical" evidence="1">
    <location>
        <begin position="106"/>
        <end position="128"/>
    </location>
</feature>
<dbReference type="PANTHER" id="PTHR35342:SF5">
    <property type="entry name" value="TRICARBOXYLIC TRANSPORT PROTEIN"/>
    <property type="match status" value="1"/>
</dbReference>
<feature type="transmembrane region" description="Helical" evidence="1">
    <location>
        <begin position="359"/>
        <end position="378"/>
    </location>
</feature>
<reference evidence="3 4" key="1">
    <citation type="submission" date="2016-12" db="EMBL/GenBank/DDBJ databases">
        <authorList>
            <person name="Song W.-J."/>
            <person name="Kurnit D.M."/>
        </authorList>
    </citation>
    <scope>NUCLEOTIDE SEQUENCE [LARGE SCALE GENOMIC DNA]</scope>
    <source>
        <strain evidence="3 4">IMCC3135</strain>
    </source>
</reference>
<protein>
    <recommendedName>
        <fullName evidence="2">DUF112 domain-containing protein</fullName>
    </recommendedName>
</protein>
<evidence type="ECO:0000313" key="3">
    <source>
        <dbReference type="EMBL" id="ASJ71310.1"/>
    </source>
</evidence>
<keyword evidence="4" id="KW-1185">Reference proteome</keyword>
<dbReference type="Pfam" id="PF01970">
    <property type="entry name" value="TctA"/>
    <property type="match status" value="1"/>
</dbReference>
<feature type="transmembrane region" description="Helical" evidence="1">
    <location>
        <begin position="58"/>
        <end position="79"/>
    </location>
</feature>
<feature type="transmembrane region" description="Helical" evidence="1">
    <location>
        <begin position="26"/>
        <end position="46"/>
    </location>
</feature>
<name>A0A2Z2NRE0_9GAMM</name>
<dbReference type="PANTHER" id="PTHR35342">
    <property type="entry name" value="TRICARBOXYLIC TRANSPORT PROTEIN"/>
    <property type="match status" value="1"/>
</dbReference>
<feature type="transmembrane region" description="Helical" evidence="1">
    <location>
        <begin position="384"/>
        <end position="404"/>
    </location>
</feature>
<accession>A0A2Z2NRE0</accession>
<evidence type="ECO:0000259" key="2">
    <source>
        <dbReference type="Pfam" id="PF01970"/>
    </source>
</evidence>